<evidence type="ECO:0000259" key="10">
    <source>
        <dbReference type="PROSITE" id="PS51387"/>
    </source>
</evidence>
<dbReference type="Gene3D" id="3.30.70.3450">
    <property type="match status" value="1"/>
</dbReference>
<keyword evidence="2" id="KW-0285">Flavoprotein</keyword>
<dbReference type="Proteomes" id="UP000276232">
    <property type="component" value="Unassembled WGS sequence"/>
</dbReference>
<feature type="site" description="Important for enzyme activity" evidence="8">
    <location>
        <position position="369"/>
    </location>
</feature>
<keyword evidence="4" id="KW-0560">Oxidoreductase</keyword>
<keyword evidence="3 7" id="KW-0274">FAD</keyword>
<feature type="region of interest" description="Disordered" evidence="9">
    <location>
        <begin position="1"/>
        <end position="54"/>
    </location>
</feature>
<name>A0A3N1HK63_9ACTN</name>
<dbReference type="Pfam" id="PF01565">
    <property type="entry name" value="FAD_binding_4"/>
    <property type="match status" value="1"/>
</dbReference>
<dbReference type="FunCoup" id="A0A3N1HK63">
    <property type="interactions" value="107"/>
</dbReference>
<evidence type="ECO:0000256" key="2">
    <source>
        <dbReference type="ARBA" id="ARBA00022630"/>
    </source>
</evidence>
<dbReference type="PANTHER" id="PTHR46568:SF1">
    <property type="entry name" value="ALKYLDIHYDROXYACETONEPHOSPHATE SYNTHASE, PEROXISOMAL"/>
    <property type="match status" value="1"/>
</dbReference>
<evidence type="ECO:0000256" key="3">
    <source>
        <dbReference type="ARBA" id="ARBA00022827"/>
    </source>
</evidence>
<dbReference type="GO" id="GO:0016491">
    <property type="term" value="F:oxidoreductase activity"/>
    <property type="evidence" value="ECO:0007669"/>
    <property type="project" value="UniProtKB-KW"/>
</dbReference>
<dbReference type="InterPro" id="IPR006094">
    <property type="entry name" value="Oxid_FAD_bind_N"/>
</dbReference>
<dbReference type="Gene3D" id="3.30.465.10">
    <property type="match status" value="1"/>
</dbReference>
<evidence type="ECO:0000256" key="1">
    <source>
        <dbReference type="ARBA" id="ARBA00008000"/>
    </source>
</evidence>
<dbReference type="GO" id="GO:0008609">
    <property type="term" value="F:alkylglycerone-phosphate synthase activity"/>
    <property type="evidence" value="ECO:0007669"/>
    <property type="project" value="InterPro"/>
</dbReference>
<dbReference type="InParanoid" id="A0A3N1HK63"/>
<dbReference type="InterPro" id="IPR016167">
    <property type="entry name" value="FAD-bd_PCMH_sub1"/>
</dbReference>
<feature type="binding site" evidence="7">
    <location>
        <begin position="185"/>
        <end position="191"/>
    </location>
    <ligand>
        <name>FAD</name>
        <dbReference type="ChEBI" id="CHEBI:57692"/>
    </ligand>
</feature>
<evidence type="ECO:0000256" key="8">
    <source>
        <dbReference type="PIRSR" id="PIRSR625650-4"/>
    </source>
</evidence>
<dbReference type="InterPro" id="IPR004113">
    <property type="entry name" value="FAD-bd_oxidored_4_C"/>
</dbReference>
<feature type="active site" description="Proton donor/acceptor" evidence="5">
    <location>
        <position position="524"/>
    </location>
</feature>
<evidence type="ECO:0000313" key="12">
    <source>
        <dbReference type="Proteomes" id="UP000276232"/>
    </source>
</evidence>
<dbReference type="Pfam" id="PF02913">
    <property type="entry name" value="FAD-oxidase_C"/>
    <property type="match status" value="1"/>
</dbReference>
<dbReference type="EMBL" id="RJKN01000005">
    <property type="protein sequence ID" value="ROP42917.1"/>
    <property type="molecule type" value="Genomic_DNA"/>
</dbReference>
<dbReference type="GO" id="GO:0008610">
    <property type="term" value="P:lipid biosynthetic process"/>
    <property type="evidence" value="ECO:0007669"/>
    <property type="project" value="InterPro"/>
</dbReference>
<dbReference type="Gene3D" id="3.30.43.10">
    <property type="entry name" value="Uridine Diphospho-n-acetylenolpyruvylglucosamine Reductase, domain 2"/>
    <property type="match status" value="1"/>
</dbReference>
<gene>
    <name evidence="11" type="ORF">EDC03_2206</name>
</gene>
<accession>A0A3N1HK63</accession>
<comment type="similarity">
    <text evidence="1">Belongs to the FAD-binding oxidoreductase/transferase type 4 family.</text>
</comment>
<keyword evidence="12" id="KW-1185">Reference proteome</keyword>
<comment type="cofactor">
    <cofactor evidence="7">
        <name>FAD</name>
        <dbReference type="ChEBI" id="CHEBI:57692"/>
    </cofactor>
</comment>
<evidence type="ECO:0000256" key="4">
    <source>
        <dbReference type="ARBA" id="ARBA00023002"/>
    </source>
</evidence>
<feature type="binding site" evidence="7">
    <location>
        <begin position="267"/>
        <end position="270"/>
    </location>
    <ligand>
        <name>FAD</name>
        <dbReference type="ChEBI" id="CHEBI:57692"/>
    </ligand>
</feature>
<evidence type="ECO:0000256" key="9">
    <source>
        <dbReference type="SAM" id="MobiDB-lite"/>
    </source>
</evidence>
<dbReference type="Gene3D" id="3.30.300.330">
    <property type="match status" value="1"/>
</dbReference>
<dbReference type="InterPro" id="IPR016169">
    <property type="entry name" value="FAD-bd_PCMH_sub2"/>
</dbReference>
<organism evidence="11 12">
    <name type="scientific">Pseudokineococcus lusitanus</name>
    <dbReference type="NCBI Taxonomy" id="763993"/>
    <lineage>
        <taxon>Bacteria</taxon>
        <taxon>Bacillati</taxon>
        <taxon>Actinomycetota</taxon>
        <taxon>Actinomycetes</taxon>
        <taxon>Kineosporiales</taxon>
        <taxon>Kineosporiaceae</taxon>
        <taxon>Pseudokineococcus</taxon>
    </lineage>
</organism>
<evidence type="ECO:0000256" key="5">
    <source>
        <dbReference type="PIRSR" id="PIRSR625650-1"/>
    </source>
</evidence>
<dbReference type="PANTHER" id="PTHR46568">
    <property type="entry name" value="ALKYLDIHYDROXYACETONEPHOSPHATE SYNTHASE, PEROXISOMAL"/>
    <property type="match status" value="1"/>
</dbReference>
<dbReference type="SUPFAM" id="SSF56176">
    <property type="entry name" value="FAD-binding/transporter-associated domain-like"/>
    <property type="match status" value="1"/>
</dbReference>
<proteinExistence type="inferred from homology"/>
<comment type="caution">
    <text evidence="11">The sequence shown here is derived from an EMBL/GenBank/DDBJ whole genome shotgun (WGS) entry which is preliminary data.</text>
</comment>
<dbReference type="InterPro" id="IPR016166">
    <property type="entry name" value="FAD-bd_PCMH"/>
</dbReference>
<evidence type="ECO:0000256" key="7">
    <source>
        <dbReference type="PIRSR" id="PIRSR625650-3"/>
    </source>
</evidence>
<dbReference type="InterPro" id="IPR016164">
    <property type="entry name" value="FAD-linked_Oxase-like_C"/>
</dbReference>
<feature type="binding site" evidence="6">
    <location>
        <position position="463"/>
    </location>
    <ligand>
        <name>substrate</name>
    </ligand>
</feature>
<dbReference type="PROSITE" id="PS51387">
    <property type="entry name" value="FAD_PCMH"/>
    <property type="match status" value="1"/>
</dbReference>
<feature type="domain" description="FAD-binding PCMH-type" evidence="10">
    <location>
        <begin position="153"/>
        <end position="334"/>
    </location>
</feature>
<dbReference type="GO" id="GO:0071949">
    <property type="term" value="F:FAD binding"/>
    <property type="evidence" value="ECO:0007669"/>
    <property type="project" value="InterPro"/>
</dbReference>
<dbReference type="SUPFAM" id="SSF55103">
    <property type="entry name" value="FAD-linked oxidases, C-terminal domain"/>
    <property type="match status" value="1"/>
</dbReference>
<sequence>MSPMDSAADGTATPDDARQRTPFDTPGERGSSSVVDQAAQDAREGDAGPADHGVQHMKWYGWGREGVGFDHRDKPRLRPFVIENVDVDLDTPGAPALDFDQLPVPESRAPQELLDALGRAVGRGHVHTGAMERVVHTYGKSLTDLVRLRAGDLPRTPDVVVYPADEDAVRAVVDATTAADAVLVPFGGGSSISGSLHPPRDEERPVVSLDLGRMNKVLEVDEHSRLARVQAGVLGPDLEDQLGARGWTMGHVPDSFTHSTLGGWVATRSSGAQSDKYGDISDMTRALRVVQPGRVVATRPVPSQATGPSVREMLIGSEGRLGVITEVWVQVHRLPEKREILAYFYPSFEAGVAAMRDIAASDAATTLTRVSDARETAFSFATRKKSKGVSKYVSRGLMAVLKRRGWDLDAVCLSFVGFEGGPDKVKADQAVVRDVVKRHGGIVVGKGPGQLYDQKKFDTPYIRDYLLDRGALADVSDTAAPWSQLLPLYTHVRREADKAFARVGVKGWIMCHLSHSYHGGACLYFTFAFRQTSDTPLVEYDVVKGAVQQAFVDAGGTLSHHHSVGVEHARWLAEDISPAGREMLGELFAAVDPDGRLNPGAVVQERSS</sequence>
<dbReference type="AlphaFoldDB" id="A0A3N1HK63"/>
<dbReference type="InterPro" id="IPR036318">
    <property type="entry name" value="FAD-bd_PCMH-like_sf"/>
</dbReference>
<feature type="binding site" evidence="7">
    <location>
        <begin position="318"/>
        <end position="324"/>
    </location>
    <ligand>
        <name>FAD</name>
        <dbReference type="ChEBI" id="CHEBI:57692"/>
    </ligand>
</feature>
<evidence type="ECO:0000256" key="6">
    <source>
        <dbReference type="PIRSR" id="PIRSR625650-2"/>
    </source>
</evidence>
<protein>
    <submittedName>
        <fullName evidence="11">Alkyldihydroxyacetonephosphate synthase</fullName>
    </submittedName>
</protein>
<evidence type="ECO:0000313" key="11">
    <source>
        <dbReference type="EMBL" id="ROP42917.1"/>
    </source>
</evidence>
<reference evidence="11 12" key="1">
    <citation type="journal article" date="2015" name="Stand. Genomic Sci.">
        <title>Genomic Encyclopedia of Bacterial and Archaeal Type Strains, Phase III: the genomes of soil and plant-associated and newly described type strains.</title>
        <authorList>
            <person name="Whitman W.B."/>
            <person name="Woyke T."/>
            <person name="Klenk H.P."/>
            <person name="Zhou Y."/>
            <person name="Lilburn T.G."/>
            <person name="Beck B.J."/>
            <person name="De Vos P."/>
            <person name="Vandamme P."/>
            <person name="Eisen J.A."/>
            <person name="Garrity G."/>
            <person name="Hugenholtz P."/>
            <person name="Kyrpides N.C."/>
        </authorList>
    </citation>
    <scope>NUCLEOTIDE SEQUENCE [LARGE SCALE GENOMIC DNA]</scope>
    <source>
        <strain evidence="11 12">CECT 7306</strain>
    </source>
</reference>
<feature type="binding site" evidence="7">
    <location>
        <begin position="254"/>
        <end position="260"/>
    </location>
    <ligand>
        <name>FAD</name>
        <dbReference type="ChEBI" id="CHEBI:57692"/>
    </ligand>
</feature>
<dbReference type="InterPro" id="IPR025650">
    <property type="entry name" value="Alkyl-DHAP_Synthase"/>
</dbReference>